<dbReference type="CDD" id="cd00586">
    <property type="entry name" value="4HBT"/>
    <property type="match status" value="1"/>
</dbReference>
<sequence length="169" mass="19618">MRQAVGDTGSVRSVGNHREEAGHVARHIYHAAVRWSDMDAYRHVNNVQYLRYLEEARVDMMFTLGQREGAKTLSEGVVIARHEIDYKRPLVWRAEPVRVETWVTRIGAARFTLGYEIRDDEQVYATALSVLVPYSLVEQRPRRLTEDERAYLDRFLEPRDESAGRSDRG</sequence>
<organism evidence="1 2">
    <name type="scientific">Embleya hyalina</name>
    <dbReference type="NCBI Taxonomy" id="516124"/>
    <lineage>
        <taxon>Bacteria</taxon>
        <taxon>Bacillati</taxon>
        <taxon>Actinomycetota</taxon>
        <taxon>Actinomycetes</taxon>
        <taxon>Kitasatosporales</taxon>
        <taxon>Streptomycetaceae</taxon>
        <taxon>Embleya</taxon>
    </lineage>
</organism>
<comment type="caution">
    <text evidence="1">The sequence shown here is derived from an EMBL/GenBank/DDBJ whole genome shotgun (WGS) entry which is preliminary data.</text>
</comment>
<dbReference type="PANTHER" id="PTHR31793">
    <property type="entry name" value="4-HYDROXYBENZOYL-COA THIOESTERASE FAMILY MEMBER"/>
    <property type="match status" value="1"/>
</dbReference>
<protein>
    <submittedName>
        <fullName evidence="1">Thioesterase</fullName>
    </submittedName>
</protein>
<accession>A0A401Z260</accession>
<dbReference type="GO" id="GO:0047617">
    <property type="term" value="F:fatty acyl-CoA hydrolase activity"/>
    <property type="evidence" value="ECO:0007669"/>
    <property type="project" value="TreeGrafter"/>
</dbReference>
<dbReference type="EMBL" id="BIFH01000043">
    <property type="protein sequence ID" value="GCE00922.1"/>
    <property type="molecule type" value="Genomic_DNA"/>
</dbReference>
<dbReference type="PANTHER" id="PTHR31793:SF24">
    <property type="entry name" value="LONG-CHAIN ACYL-COA THIOESTERASE FADM"/>
    <property type="match status" value="1"/>
</dbReference>
<keyword evidence="2" id="KW-1185">Reference proteome</keyword>
<dbReference type="SUPFAM" id="SSF54637">
    <property type="entry name" value="Thioesterase/thiol ester dehydrase-isomerase"/>
    <property type="match status" value="1"/>
</dbReference>
<evidence type="ECO:0000313" key="2">
    <source>
        <dbReference type="Proteomes" id="UP000286931"/>
    </source>
</evidence>
<name>A0A401Z260_9ACTN</name>
<dbReference type="InterPro" id="IPR029069">
    <property type="entry name" value="HotDog_dom_sf"/>
</dbReference>
<dbReference type="Pfam" id="PF13279">
    <property type="entry name" value="4HBT_2"/>
    <property type="match status" value="1"/>
</dbReference>
<evidence type="ECO:0000313" key="1">
    <source>
        <dbReference type="EMBL" id="GCE00922.1"/>
    </source>
</evidence>
<dbReference type="AlphaFoldDB" id="A0A401Z260"/>
<proteinExistence type="predicted"/>
<dbReference type="Proteomes" id="UP000286931">
    <property type="component" value="Unassembled WGS sequence"/>
</dbReference>
<gene>
    <name evidence="1" type="ORF">EHYA_08651</name>
</gene>
<dbReference type="Gene3D" id="3.10.129.10">
    <property type="entry name" value="Hotdog Thioesterase"/>
    <property type="match status" value="1"/>
</dbReference>
<reference evidence="1 2" key="1">
    <citation type="submission" date="2018-12" db="EMBL/GenBank/DDBJ databases">
        <title>Draft genome sequence of Embleya hyalina NBRC 13850T.</title>
        <authorList>
            <person name="Komaki H."/>
            <person name="Hosoyama A."/>
            <person name="Kimura A."/>
            <person name="Ichikawa N."/>
            <person name="Tamura T."/>
        </authorList>
    </citation>
    <scope>NUCLEOTIDE SEQUENCE [LARGE SCALE GENOMIC DNA]</scope>
    <source>
        <strain evidence="1 2">NBRC 13850</strain>
    </source>
</reference>
<dbReference type="InterPro" id="IPR050563">
    <property type="entry name" value="4-hydroxybenzoyl-CoA_TE"/>
</dbReference>